<evidence type="ECO:0000313" key="2">
    <source>
        <dbReference type="Proteomes" id="UP000005237"/>
    </source>
</evidence>
<organism evidence="1 2">
    <name type="scientific">Caenorhabditis japonica</name>
    <dbReference type="NCBI Taxonomy" id="281687"/>
    <lineage>
        <taxon>Eukaryota</taxon>
        <taxon>Metazoa</taxon>
        <taxon>Ecdysozoa</taxon>
        <taxon>Nematoda</taxon>
        <taxon>Chromadorea</taxon>
        <taxon>Rhabditida</taxon>
        <taxon>Rhabditina</taxon>
        <taxon>Rhabditomorpha</taxon>
        <taxon>Rhabditoidea</taxon>
        <taxon>Rhabditidae</taxon>
        <taxon>Peloderinae</taxon>
        <taxon>Caenorhabditis</taxon>
    </lineage>
</organism>
<evidence type="ECO:0000313" key="1">
    <source>
        <dbReference type="EnsemblMetazoa" id="CJA37243.1"/>
    </source>
</evidence>
<protein>
    <submittedName>
        <fullName evidence="1">Uncharacterized protein</fullName>
    </submittedName>
</protein>
<sequence length="83" mass="9430">MPISTSFRSFDDDYACNDDGNFTYSTTEQKRVEALVYEHFNVLVLEPCEAAGEEDLTDIKINRQNIPTICSDILRIVRGATRP</sequence>
<name>A0A8R1ENK9_CAEJA</name>
<keyword evidence="2" id="KW-1185">Reference proteome</keyword>
<reference evidence="1" key="2">
    <citation type="submission" date="2022-06" db="UniProtKB">
        <authorList>
            <consortium name="EnsemblMetazoa"/>
        </authorList>
    </citation>
    <scope>IDENTIFICATION</scope>
    <source>
        <strain evidence="1">DF5081</strain>
    </source>
</reference>
<accession>A0A8R1ENK9</accession>
<dbReference type="AlphaFoldDB" id="A0A8R1ENK9"/>
<dbReference type="EnsemblMetazoa" id="CJA37243.1">
    <property type="protein sequence ID" value="CJA37243.1"/>
    <property type="gene ID" value="WBGene00213090"/>
</dbReference>
<dbReference type="Proteomes" id="UP000005237">
    <property type="component" value="Unassembled WGS sequence"/>
</dbReference>
<proteinExistence type="predicted"/>
<reference evidence="2" key="1">
    <citation type="submission" date="2010-08" db="EMBL/GenBank/DDBJ databases">
        <authorList>
            <consortium name="Caenorhabditis japonica Sequencing Consortium"/>
            <person name="Wilson R.K."/>
        </authorList>
    </citation>
    <scope>NUCLEOTIDE SEQUENCE [LARGE SCALE GENOMIC DNA]</scope>
    <source>
        <strain evidence="2">DF5081</strain>
    </source>
</reference>